<dbReference type="InterPro" id="IPR050903">
    <property type="entry name" value="Bact_Chemotaxis_MeTrfase"/>
</dbReference>
<dbReference type="Pfam" id="PF03705">
    <property type="entry name" value="CheR_N"/>
    <property type="match status" value="1"/>
</dbReference>
<dbReference type="SMART" id="SM00138">
    <property type="entry name" value="MeTrc"/>
    <property type="match status" value="1"/>
</dbReference>
<keyword evidence="3 7" id="KW-0489">Methyltransferase</keyword>
<evidence type="ECO:0000256" key="4">
    <source>
        <dbReference type="ARBA" id="ARBA00022679"/>
    </source>
</evidence>
<dbReference type="GO" id="GO:0008983">
    <property type="term" value="F:protein-glutamate O-methyltransferase activity"/>
    <property type="evidence" value="ECO:0007669"/>
    <property type="project" value="UniProtKB-EC"/>
</dbReference>
<evidence type="ECO:0000256" key="3">
    <source>
        <dbReference type="ARBA" id="ARBA00022603"/>
    </source>
</evidence>
<dbReference type="PIRSF" id="PIRSF000410">
    <property type="entry name" value="CheR"/>
    <property type="match status" value="1"/>
</dbReference>
<dbReference type="Pfam" id="PF01739">
    <property type="entry name" value="CheR"/>
    <property type="match status" value="1"/>
</dbReference>
<dbReference type="Gene3D" id="1.10.155.10">
    <property type="entry name" value="Chemotaxis receptor methyltransferase CheR, N-terminal domain"/>
    <property type="match status" value="1"/>
</dbReference>
<dbReference type="EC" id="2.1.1.80" evidence="2"/>
<proteinExistence type="predicted"/>
<dbReference type="InterPro" id="IPR036804">
    <property type="entry name" value="CheR_N_sf"/>
</dbReference>
<name>A0A3B0Y141_9ZZZZ</name>
<dbReference type="PANTHER" id="PTHR24422">
    <property type="entry name" value="CHEMOTAXIS PROTEIN METHYLTRANSFERASE"/>
    <property type="match status" value="1"/>
</dbReference>
<evidence type="ECO:0000256" key="1">
    <source>
        <dbReference type="ARBA" id="ARBA00001541"/>
    </source>
</evidence>
<dbReference type="PANTHER" id="PTHR24422:SF19">
    <property type="entry name" value="CHEMOTAXIS PROTEIN METHYLTRANSFERASE"/>
    <property type="match status" value="1"/>
</dbReference>
<keyword evidence="4 7" id="KW-0808">Transferase</keyword>
<comment type="catalytic activity">
    <reaction evidence="1">
        <text>L-glutamyl-[protein] + S-adenosyl-L-methionine = [protein]-L-glutamate 5-O-methyl ester + S-adenosyl-L-homocysteine</text>
        <dbReference type="Rhea" id="RHEA:24452"/>
        <dbReference type="Rhea" id="RHEA-COMP:10208"/>
        <dbReference type="Rhea" id="RHEA-COMP:10311"/>
        <dbReference type="ChEBI" id="CHEBI:29973"/>
        <dbReference type="ChEBI" id="CHEBI:57856"/>
        <dbReference type="ChEBI" id="CHEBI:59789"/>
        <dbReference type="ChEBI" id="CHEBI:82795"/>
        <dbReference type="EC" id="2.1.1.80"/>
    </reaction>
</comment>
<dbReference type="AlphaFoldDB" id="A0A3B0Y141"/>
<evidence type="ECO:0000313" key="7">
    <source>
        <dbReference type="EMBL" id="VAW74385.1"/>
    </source>
</evidence>
<evidence type="ECO:0000259" key="6">
    <source>
        <dbReference type="PROSITE" id="PS50123"/>
    </source>
</evidence>
<dbReference type="InterPro" id="IPR022641">
    <property type="entry name" value="CheR_N"/>
</dbReference>
<sequence length="281" mass="32699">MKDQQQEHEFKFTDRDFNFIRKLVGDKTGIVLADAKRQMVYGRLARRLRDLGLKDFKSYCDLIKTGDAEEVTKFTNAITTNLTSFFREAHHFEYLSKVLLPELVKRNQLSARIRIWSAGCSTGEEPYSIAMVVREFFSQYPNWDVKILATDLDTNVLSTAREGVYKLEKLNGISDKRKKKWLRRNTGDSSDKVKMSSQLQEIITFKQLNLLGDWPFSGPFDLIFCRNVVIYFNKDTQRVLVERYSEKMVSQGHLFLGHSESLFKVTDKFVLQGQSTYKKVV</sequence>
<dbReference type="SUPFAM" id="SSF47757">
    <property type="entry name" value="Chemotaxis receptor methyltransferase CheR, N-terminal domain"/>
    <property type="match status" value="1"/>
</dbReference>
<organism evidence="7">
    <name type="scientific">hydrothermal vent metagenome</name>
    <dbReference type="NCBI Taxonomy" id="652676"/>
    <lineage>
        <taxon>unclassified sequences</taxon>
        <taxon>metagenomes</taxon>
        <taxon>ecological metagenomes</taxon>
    </lineage>
</organism>
<dbReference type="PROSITE" id="PS50123">
    <property type="entry name" value="CHER"/>
    <property type="match status" value="1"/>
</dbReference>
<dbReference type="EMBL" id="UOFL01000058">
    <property type="protein sequence ID" value="VAW74385.1"/>
    <property type="molecule type" value="Genomic_DNA"/>
</dbReference>
<dbReference type="SUPFAM" id="SSF53335">
    <property type="entry name" value="S-adenosyl-L-methionine-dependent methyltransferases"/>
    <property type="match status" value="1"/>
</dbReference>
<evidence type="ECO:0000256" key="2">
    <source>
        <dbReference type="ARBA" id="ARBA00012534"/>
    </source>
</evidence>
<dbReference type="Gene3D" id="3.40.50.150">
    <property type="entry name" value="Vaccinia Virus protein VP39"/>
    <property type="match status" value="1"/>
</dbReference>
<evidence type="ECO:0000256" key="5">
    <source>
        <dbReference type="ARBA" id="ARBA00022691"/>
    </source>
</evidence>
<accession>A0A3B0Y141</accession>
<dbReference type="InterPro" id="IPR029063">
    <property type="entry name" value="SAM-dependent_MTases_sf"/>
</dbReference>
<dbReference type="PRINTS" id="PR00996">
    <property type="entry name" value="CHERMTFRASE"/>
</dbReference>
<dbReference type="InterPro" id="IPR000780">
    <property type="entry name" value="CheR_MeTrfase"/>
</dbReference>
<dbReference type="InterPro" id="IPR022642">
    <property type="entry name" value="CheR_C"/>
</dbReference>
<feature type="domain" description="CheR-type methyltransferase" evidence="6">
    <location>
        <begin position="5"/>
        <end position="281"/>
    </location>
</feature>
<keyword evidence="5" id="KW-0949">S-adenosyl-L-methionine</keyword>
<gene>
    <name evidence="7" type="ORF">MNBD_GAMMA12-146</name>
</gene>
<protein>
    <recommendedName>
        <fullName evidence="2">protein-glutamate O-methyltransferase</fullName>
        <ecNumber evidence="2">2.1.1.80</ecNumber>
    </recommendedName>
</protein>
<dbReference type="GO" id="GO:0032259">
    <property type="term" value="P:methylation"/>
    <property type="evidence" value="ECO:0007669"/>
    <property type="project" value="UniProtKB-KW"/>
</dbReference>
<reference evidence="7" key="1">
    <citation type="submission" date="2018-06" db="EMBL/GenBank/DDBJ databases">
        <authorList>
            <person name="Zhirakovskaya E."/>
        </authorList>
    </citation>
    <scope>NUCLEOTIDE SEQUENCE</scope>
</reference>
<dbReference type="InterPro" id="IPR026024">
    <property type="entry name" value="Chemotaxis_MeTrfase_CheR"/>
</dbReference>